<protein>
    <submittedName>
        <fullName evidence="2">Uncharacterized protein</fullName>
    </submittedName>
</protein>
<accession>A0ABT1Y6K3</accession>
<feature type="compositionally biased region" description="Acidic residues" evidence="1">
    <location>
        <begin position="46"/>
        <end position="57"/>
    </location>
</feature>
<keyword evidence="3" id="KW-1185">Reference proteome</keyword>
<evidence type="ECO:0000256" key="1">
    <source>
        <dbReference type="SAM" id="MobiDB-lite"/>
    </source>
</evidence>
<dbReference type="RefSeq" id="WP_089610801.1">
    <property type="nucleotide sequence ID" value="NZ_CP022121.1"/>
</dbReference>
<name>A0ABT1Y6K3_9FIRM</name>
<proteinExistence type="predicted"/>
<sequence>MTTEKSFIPDPHAHLPEGLKNMVMKSTEEDTIYGPDNFPVSRVDMESSEELIEEVTEEPTKLKSKKK</sequence>
<feature type="region of interest" description="Disordered" evidence="1">
    <location>
        <begin position="46"/>
        <end position="67"/>
    </location>
</feature>
<evidence type="ECO:0000313" key="3">
    <source>
        <dbReference type="Proteomes" id="UP001524944"/>
    </source>
</evidence>
<dbReference type="Proteomes" id="UP001524944">
    <property type="component" value="Unassembled WGS sequence"/>
</dbReference>
<reference evidence="2 3" key="1">
    <citation type="submission" date="2022-08" db="EMBL/GenBank/DDBJ databases">
        <title>Proteogenomics of the novel Dehalobacterium formicoaceticum strain EZ94 highlights a key role of methyltransferases during anaerobic dichloromethane degradation.</title>
        <authorList>
            <person name="Wasmund K."/>
        </authorList>
    </citation>
    <scope>NUCLEOTIDE SEQUENCE [LARGE SCALE GENOMIC DNA]</scope>
    <source>
        <strain evidence="2 3">EZ94</strain>
    </source>
</reference>
<gene>
    <name evidence="2" type="ORF">NVS47_13500</name>
</gene>
<comment type="caution">
    <text evidence="2">The sequence shown here is derived from an EMBL/GenBank/DDBJ whole genome shotgun (WGS) entry which is preliminary data.</text>
</comment>
<evidence type="ECO:0000313" key="2">
    <source>
        <dbReference type="EMBL" id="MCR6546512.1"/>
    </source>
</evidence>
<dbReference type="EMBL" id="JANPWE010000008">
    <property type="protein sequence ID" value="MCR6546512.1"/>
    <property type="molecule type" value="Genomic_DNA"/>
</dbReference>
<organism evidence="2 3">
    <name type="scientific">Dehalobacterium formicoaceticum</name>
    <dbReference type="NCBI Taxonomy" id="51515"/>
    <lineage>
        <taxon>Bacteria</taxon>
        <taxon>Bacillati</taxon>
        <taxon>Bacillota</taxon>
        <taxon>Clostridia</taxon>
        <taxon>Eubacteriales</taxon>
        <taxon>Peptococcaceae</taxon>
        <taxon>Dehalobacterium</taxon>
    </lineage>
</organism>